<evidence type="ECO:0000313" key="1">
    <source>
        <dbReference type="EMBL" id="MBC8674332.1"/>
    </source>
</evidence>
<dbReference type="EMBL" id="JACLAN010000014">
    <property type="protein sequence ID" value="MBC8674332.1"/>
    <property type="molecule type" value="Genomic_DNA"/>
</dbReference>
<gene>
    <name evidence="1" type="primary">traN</name>
    <name evidence="1" type="ORF">H2136_20540</name>
</gene>
<proteinExistence type="predicted"/>
<sequence length="124" mass="13869">MWSNTNHLPGITELPPEYTTTQDSIDYSQCAAITDNPTCKESSNICTEGAGSKVINGLTIYKECWKWSKSYTCKGSNFTDTCQPLQGICEVKAQNALKWERTVYVTISNSYMTVMNSMMLQALN</sequence>
<dbReference type="Pfam" id="PF06986">
    <property type="entry name" value="F_T4SS_TraN"/>
    <property type="match status" value="1"/>
</dbReference>
<dbReference type="AlphaFoldDB" id="A0A926IYF3"/>
<accession>A0A926IYF3</accession>
<dbReference type="InterPro" id="IPR014121">
    <property type="entry name" value="TraN_Ftype"/>
</dbReference>
<organism evidence="1">
    <name type="scientific">Aeromonas hydrophila</name>
    <dbReference type="NCBI Taxonomy" id="644"/>
    <lineage>
        <taxon>Bacteria</taxon>
        <taxon>Pseudomonadati</taxon>
        <taxon>Pseudomonadota</taxon>
        <taxon>Gammaproteobacteria</taxon>
        <taxon>Aeromonadales</taxon>
        <taxon>Aeromonadaceae</taxon>
        <taxon>Aeromonas</taxon>
    </lineage>
</organism>
<protein>
    <submittedName>
        <fullName evidence="1">Conjugal transfer protein TraN</fullName>
    </submittedName>
</protein>
<reference evidence="1" key="1">
    <citation type="submission" date="2020-07" db="EMBL/GenBank/DDBJ databases">
        <title>Carbapenem Resistant Aeromonas hydrophila Carrying blacphA7 Isolated from Two Solid Organ Transplant Patients.</title>
        <authorList>
            <person name="Hilt E."/>
            <person name="Fitzwater S.P."/>
            <person name="Ward K."/>
            <person name="De St Maurice A."/>
            <person name="Chandrasekaran S."/>
            <person name="Garner O.B."/>
            <person name="Yang S."/>
        </authorList>
    </citation>
    <scope>NUCLEOTIDE SEQUENCE</scope>
    <source>
        <strain evidence="1">B-1</strain>
    </source>
</reference>
<comment type="caution">
    <text evidence="1">The sequence shown here is derived from an EMBL/GenBank/DDBJ whole genome shotgun (WGS) entry which is preliminary data.</text>
</comment>
<name>A0A926IYF3_AERHY</name>